<name>A0ABT5KJ65_9BURK</name>
<dbReference type="CDD" id="cd10032">
    <property type="entry name" value="UDG-F6_HDG"/>
    <property type="match status" value="1"/>
</dbReference>
<evidence type="ECO:0000313" key="2">
    <source>
        <dbReference type="EMBL" id="MDC8773931.1"/>
    </source>
</evidence>
<dbReference type="Gene3D" id="3.40.470.10">
    <property type="entry name" value="Uracil-DNA glycosylase-like domain"/>
    <property type="match status" value="1"/>
</dbReference>
<dbReference type="SMART" id="SM00986">
    <property type="entry name" value="UDG"/>
    <property type="match status" value="1"/>
</dbReference>
<dbReference type="InterPro" id="IPR036895">
    <property type="entry name" value="Uracil-DNA_glycosylase-like_sf"/>
</dbReference>
<evidence type="ECO:0000259" key="1">
    <source>
        <dbReference type="SMART" id="SM00986"/>
    </source>
</evidence>
<proteinExistence type="predicted"/>
<dbReference type="EC" id="3.2.2.15" evidence="2"/>
<gene>
    <name evidence="2" type="ORF">PRZ03_20375</name>
</gene>
<keyword evidence="2" id="KW-0378">Hydrolase</keyword>
<comment type="caution">
    <text evidence="2">The sequence shown here is derived from an EMBL/GenBank/DDBJ whole genome shotgun (WGS) entry which is preliminary data.</text>
</comment>
<dbReference type="InterPro" id="IPR005122">
    <property type="entry name" value="Uracil-DNA_glycosylase-like"/>
</dbReference>
<feature type="domain" description="Uracil-DNA glycosylase-like" evidence="1">
    <location>
        <begin position="8"/>
        <end position="160"/>
    </location>
</feature>
<evidence type="ECO:0000313" key="3">
    <source>
        <dbReference type="Proteomes" id="UP001221189"/>
    </source>
</evidence>
<dbReference type="EMBL" id="JAQQXT010000015">
    <property type="protein sequence ID" value="MDC8773931.1"/>
    <property type="molecule type" value="Genomic_DNA"/>
</dbReference>
<dbReference type="Proteomes" id="UP001221189">
    <property type="component" value="Unassembled WGS sequence"/>
</dbReference>
<dbReference type="GO" id="GO:0033958">
    <property type="term" value="F:DNA-deoxyinosine glycosylase activity"/>
    <property type="evidence" value="ECO:0007669"/>
    <property type="project" value="UniProtKB-EC"/>
</dbReference>
<dbReference type="SUPFAM" id="SSF52141">
    <property type="entry name" value="Uracil-DNA glycosylase-like"/>
    <property type="match status" value="1"/>
</dbReference>
<dbReference type="NCBIfam" id="TIGR04274">
    <property type="entry name" value="hypoxanDNAglyco"/>
    <property type="match status" value="1"/>
</dbReference>
<dbReference type="InterPro" id="IPR026353">
    <property type="entry name" value="Hypoxan-DNA_Glyclase"/>
</dbReference>
<reference evidence="2 3" key="1">
    <citation type="submission" date="2022-10" db="EMBL/GenBank/DDBJ databases">
        <title>Paucibacter sp. hw1 Genome sequencing.</title>
        <authorList>
            <person name="Park S."/>
        </authorList>
    </citation>
    <scope>NUCLEOTIDE SEQUENCE [LARGE SCALE GENOMIC DNA]</scope>
    <source>
        <strain evidence="3">hw1</strain>
    </source>
</reference>
<protein>
    <submittedName>
        <fullName evidence="2">DNA-deoxyinosine glycosylase</fullName>
        <ecNumber evidence="2">3.2.2.15</ecNumber>
    </submittedName>
</protein>
<accession>A0ABT5KJ65</accession>
<organism evidence="2 3">
    <name type="scientific">Roseateles albus</name>
    <dbReference type="NCBI Taxonomy" id="2987525"/>
    <lineage>
        <taxon>Bacteria</taxon>
        <taxon>Pseudomonadati</taxon>
        <taxon>Pseudomonadota</taxon>
        <taxon>Betaproteobacteria</taxon>
        <taxon>Burkholderiales</taxon>
        <taxon>Sphaerotilaceae</taxon>
        <taxon>Roseateles</taxon>
    </lineage>
</organism>
<keyword evidence="3" id="KW-1185">Reference proteome</keyword>
<dbReference type="SMART" id="SM00987">
    <property type="entry name" value="UreE_C"/>
    <property type="match status" value="1"/>
</dbReference>
<sequence>MDRLKGLAPQVAPDTRLLVLGSFPGVASLQAQQYYGHPRNQLWRLLGDSFGLPLAQADYPMRLQLLLANQIGLWDVISETHRRGSLDSEIRDPRPSDLFTLLAGLPQLRTIAFNGGTAAKIGLRQLGAHADRYRILSLPSSSPAYTLAYAGKLAAWATLSKEYADDFHGSSNE</sequence>
<dbReference type="Pfam" id="PF03167">
    <property type="entry name" value="UDG"/>
    <property type="match status" value="1"/>
</dbReference>
<keyword evidence="2" id="KW-0326">Glycosidase</keyword>
<dbReference type="RefSeq" id="WP_273602018.1">
    <property type="nucleotide sequence ID" value="NZ_JAQQXT010000015.1"/>
</dbReference>